<dbReference type="Pfam" id="PF10901">
    <property type="entry name" value="DUF2690"/>
    <property type="match status" value="1"/>
</dbReference>
<evidence type="ECO:0000313" key="2">
    <source>
        <dbReference type="EMBL" id="KUN33309.1"/>
    </source>
</evidence>
<dbReference type="InterPro" id="IPR001387">
    <property type="entry name" value="Cro/C1-type_HTH"/>
</dbReference>
<organism evidence="2 3">
    <name type="scientific">Streptomyces longwoodensis</name>
    <dbReference type="NCBI Taxonomy" id="68231"/>
    <lineage>
        <taxon>Bacteria</taxon>
        <taxon>Bacillati</taxon>
        <taxon>Actinomycetota</taxon>
        <taxon>Actinomycetes</taxon>
        <taxon>Kitasatosporales</taxon>
        <taxon>Streptomycetaceae</taxon>
        <taxon>Streptomyces</taxon>
    </lineage>
</organism>
<reference evidence="2 3" key="1">
    <citation type="submission" date="2015-10" db="EMBL/GenBank/DDBJ databases">
        <title>Draft genome sequence of Streptomyces longwoodensis DSM 41677, type strain for the species Streptomyces longwoodensis.</title>
        <authorList>
            <person name="Ruckert C."/>
            <person name="Winkler A."/>
            <person name="Kalinowski J."/>
            <person name="Kampfer P."/>
            <person name="Glaeser S."/>
        </authorList>
    </citation>
    <scope>NUCLEOTIDE SEQUENCE [LARGE SCALE GENOMIC DNA]</scope>
    <source>
        <strain evidence="2 3">DSM 41677</strain>
    </source>
</reference>
<dbReference type="RefSeq" id="WP_067241715.1">
    <property type="nucleotide sequence ID" value="NZ_KQ948566.1"/>
</dbReference>
<accession>A0A117QKG2</accession>
<dbReference type="InterPro" id="IPR021224">
    <property type="entry name" value="DUF2690"/>
</dbReference>
<dbReference type="InterPro" id="IPR010982">
    <property type="entry name" value="Lambda_DNA-bd_dom_sf"/>
</dbReference>
<dbReference type="GO" id="GO:0003677">
    <property type="term" value="F:DNA binding"/>
    <property type="evidence" value="ECO:0007669"/>
    <property type="project" value="InterPro"/>
</dbReference>
<gene>
    <name evidence="2" type="ORF">AQJ30_34485</name>
</gene>
<dbReference type="CDD" id="cd00093">
    <property type="entry name" value="HTH_XRE"/>
    <property type="match status" value="1"/>
</dbReference>
<feature type="region of interest" description="Disordered" evidence="1">
    <location>
        <begin position="180"/>
        <end position="199"/>
    </location>
</feature>
<comment type="caution">
    <text evidence="2">The sequence shown here is derived from an EMBL/GenBank/DDBJ whole genome shotgun (WGS) entry which is preliminary data.</text>
</comment>
<evidence type="ECO:0000256" key="1">
    <source>
        <dbReference type="SAM" id="MobiDB-lite"/>
    </source>
</evidence>
<sequence length="322" mass="33124">MTRSAPSPPGARLAAVLRELKSRTRLSLAQLADATTFSKSSWQRYLNGGSLPPRSAVVELCRLAGEPADHPLALLDIARTDRTSHDPEPATTESPAPPVLPGSPAAEGTGSPPETPPPATAPTDTTAGGTAPTAPAPADTAPAHPSPSPHRRTTVLTALASLLALALGALVLLHLPPPHREQARPAPTPAASTTGPLCRHRSCQGKDPLTTRCGAGPQTLAEHETATGAWVQIRYNPVCGASWARMWGAALGDRVEFRAGGTDGRVHGARVTNRTEADTYVHTLMSVVDLRTSLQACFVPAAGGPKECFGAVAGVTAAGTAP</sequence>
<keyword evidence="3" id="KW-1185">Reference proteome</keyword>
<dbReference type="EMBL" id="LMWS01000057">
    <property type="protein sequence ID" value="KUN33309.1"/>
    <property type="molecule type" value="Genomic_DNA"/>
</dbReference>
<feature type="region of interest" description="Disordered" evidence="1">
    <location>
        <begin position="82"/>
        <end position="151"/>
    </location>
</feature>
<dbReference type="SUPFAM" id="SSF47413">
    <property type="entry name" value="lambda repressor-like DNA-binding domains"/>
    <property type="match status" value="1"/>
</dbReference>
<dbReference type="Proteomes" id="UP000053271">
    <property type="component" value="Unassembled WGS sequence"/>
</dbReference>
<dbReference type="AlphaFoldDB" id="A0A117QKG2"/>
<feature type="compositionally biased region" description="Low complexity" evidence="1">
    <location>
        <begin position="121"/>
        <end position="143"/>
    </location>
</feature>
<proteinExistence type="predicted"/>
<dbReference type="STRING" id="68231.AQJ30_34485"/>
<dbReference type="Pfam" id="PF13560">
    <property type="entry name" value="HTH_31"/>
    <property type="match status" value="1"/>
</dbReference>
<protein>
    <recommendedName>
        <fullName evidence="4">HTH cro/C1-type domain-containing protein</fullName>
    </recommendedName>
</protein>
<dbReference type="GeneID" id="91429688"/>
<evidence type="ECO:0000313" key="3">
    <source>
        <dbReference type="Proteomes" id="UP000053271"/>
    </source>
</evidence>
<evidence type="ECO:0008006" key="4">
    <source>
        <dbReference type="Google" id="ProtNLM"/>
    </source>
</evidence>
<name>A0A117QKG2_9ACTN</name>